<dbReference type="EMBL" id="OZ075122">
    <property type="protein sequence ID" value="CAL4906367.1"/>
    <property type="molecule type" value="Genomic_DNA"/>
</dbReference>
<keyword evidence="3" id="KW-1185">Reference proteome</keyword>
<dbReference type="PANTHER" id="PTHR33086:SF52">
    <property type="entry name" value="OS09G0128900 PROTEIN"/>
    <property type="match status" value="1"/>
</dbReference>
<proteinExistence type="predicted"/>
<evidence type="ECO:0000313" key="3">
    <source>
        <dbReference type="Proteomes" id="UP001497457"/>
    </source>
</evidence>
<dbReference type="Proteomes" id="UP001497457">
    <property type="component" value="Chromosome 12b"/>
</dbReference>
<sequence length="442" mass="48880">MELALRESSSWSEHAGRHKAVRAEMMRYRGEVEEPAFELLRQRKASCAGAGVRKEPVTFSRGDADYLREVLEGMEPCLSATGTCSVLVLCVGNCRPGNRERGFYLVYNTRATSVAVVPPLPRGAASSSSRSHCDIAGGLAGPAVLCLGTAADDDGYLLAELLLRRDGRSHRPTNKAAGTLFFWEAAPLGSQHQLQREVDLPLLPPPVADQDYSFCADTVFPVGSTALCWADLLSGALLYDHSAASTSSSNKQQPCFHFIPLPDGYAAKNPSEIRGQRCPREFRSMCRCVHEDTLKFVSMDQQDDTLTVWALLLHHPLTTSPTDKSRWHKEASFRIRDLCWDDTADIKDDLKLQPPALGFPVISSTLPLPGAGGVVIYLSLTDYEYTSDNHQCEAALEATRLYVLNIDMRRWRVLSDSKVTARRNGTIPHHRLFATRIEFADT</sequence>
<reference evidence="3" key="1">
    <citation type="submission" date="2024-06" db="EMBL/GenBank/DDBJ databases">
        <authorList>
            <person name="Ryan C."/>
        </authorList>
    </citation>
    <scope>NUCLEOTIDE SEQUENCE [LARGE SCALE GENOMIC DNA]</scope>
</reference>
<dbReference type="InterPro" id="IPR011676">
    <property type="entry name" value="DUF1618"/>
</dbReference>
<reference evidence="2 3" key="2">
    <citation type="submission" date="2024-10" db="EMBL/GenBank/DDBJ databases">
        <authorList>
            <person name="Ryan C."/>
        </authorList>
    </citation>
    <scope>NUCLEOTIDE SEQUENCE [LARGE SCALE GENOMIC DNA]</scope>
</reference>
<organism evidence="2 3">
    <name type="scientific">Urochloa decumbens</name>
    <dbReference type="NCBI Taxonomy" id="240449"/>
    <lineage>
        <taxon>Eukaryota</taxon>
        <taxon>Viridiplantae</taxon>
        <taxon>Streptophyta</taxon>
        <taxon>Embryophyta</taxon>
        <taxon>Tracheophyta</taxon>
        <taxon>Spermatophyta</taxon>
        <taxon>Magnoliopsida</taxon>
        <taxon>Liliopsida</taxon>
        <taxon>Poales</taxon>
        <taxon>Poaceae</taxon>
        <taxon>PACMAD clade</taxon>
        <taxon>Panicoideae</taxon>
        <taxon>Panicodae</taxon>
        <taxon>Paniceae</taxon>
        <taxon>Melinidinae</taxon>
        <taxon>Urochloa</taxon>
    </lineage>
</organism>
<dbReference type="PANTHER" id="PTHR33086">
    <property type="entry name" value="OS05G0468200 PROTEIN-RELATED"/>
    <property type="match status" value="1"/>
</dbReference>
<feature type="domain" description="DUF1618" evidence="1">
    <location>
        <begin position="229"/>
        <end position="363"/>
    </location>
</feature>
<name>A0ABC8WCK2_9POAL</name>
<protein>
    <recommendedName>
        <fullName evidence="1">DUF1618 domain-containing protein</fullName>
    </recommendedName>
</protein>
<evidence type="ECO:0000259" key="1">
    <source>
        <dbReference type="Pfam" id="PF07762"/>
    </source>
</evidence>
<gene>
    <name evidence="2" type="ORF">URODEC1_LOCUS12088</name>
</gene>
<accession>A0ABC8WCK2</accession>
<dbReference type="AlphaFoldDB" id="A0ABC8WCK2"/>
<dbReference type="Pfam" id="PF07762">
    <property type="entry name" value="DUF1618"/>
    <property type="match status" value="1"/>
</dbReference>
<evidence type="ECO:0000313" key="2">
    <source>
        <dbReference type="EMBL" id="CAL4906367.1"/>
    </source>
</evidence>